<evidence type="ECO:0000256" key="5">
    <source>
        <dbReference type="ARBA" id="ARBA00022737"/>
    </source>
</evidence>
<evidence type="ECO:0000256" key="6">
    <source>
        <dbReference type="ARBA" id="ARBA00022803"/>
    </source>
</evidence>
<evidence type="ECO:0000256" key="3">
    <source>
        <dbReference type="ARBA" id="ARBA00022490"/>
    </source>
</evidence>
<evidence type="ECO:0000256" key="2">
    <source>
        <dbReference type="ARBA" id="ARBA00009622"/>
    </source>
</evidence>
<evidence type="ECO:0000256" key="7">
    <source>
        <dbReference type="ARBA" id="ARBA00023054"/>
    </source>
</evidence>
<dbReference type="Gene3D" id="1.25.40.10">
    <property type="entry name" value="Tetratricopeptide repeat domain"/>
    <property type="match status" value="2"/>
</dbReference>
<dbReference type="EMBL" id="CP155447">
    <property type="protein sequence ID" value="XBH00878.1"/>
    <property type="molecule type" value="Genomic_DNA"/>
</dbReference>
<dbReference type="Pfam" id="PF13374">
    <property type="entry name" value="TPR_10"/>
    <property type="match status" value="2"/>
</dbReference>
<keyword evidence="6" id="KW-0802">TPR repeat</keyword>
<dbReference type="SMART" id="SM00028">
    <property type="entry name" value="TPR"/>
    <property type="match status" value="4"/>
</dbReference>
<name>A0AAU7C687_9BACT</name>
<dbReference type="GO" id="GO:0005737">
    <property type="term" value="C:cytoplasm"/>
    <property type="evidence" value="ECO:0007669"/>
    <property type="project" value="TreeGrafter"/>
</dbReference>
<keyword evidence="8" id="KW-0505">Motor protein</keyword>
<keyword evidence="7" id="KW-0175">Coiled coil</keyword>
<protein>
    <submittedName>
        <fullName evidence="11">Tetratricopeptide repeat protein</fullName>
    </submittedName>
</protein>
<keyword evidence="3" id="KW-0963">Cytoplasm</keyword>
<dbReference type="AlphaFoldDB" id="A0AAU7C687"/>
<evidence type="ECO:0000256" key="4">
    <source>
        <dbReference type="ARBA" id="ARBA00022701"/>
    </source>
</evidence>
<sequence>MAMSFAADDPSTGSSVNQTPAATKTGRFDMDWRNGMASYLEHPRIKSAKGVLESLRRAILNRPESQEPDEAERLRLEVFRLYEDGHYYEAEVEARRLVDLQKQTSGENHPDFATALSNLALLVQRQGDLEGAKALLSQTLEIRRHVLGEQHPDFATSLNNLALLLCEQHNLDAAEPLLRQSLEIRREALGATHPDYANGLSGLALLLCERRDLEAAEPLLREALKIRRLALGEQHPDFATSLNNLALLLCERLDLESAEPLLRQALQIRRDLLGSQHPDTLSSSESLSTVLLKTGRSHELQTDRAPSAPTPVLTERERKQSAKVEPNPLEAERTGPPKSTVESQPIPAQVDTPPRHSGLLLEDLAALTLAFKNASQGLLHEASRMQGSGIPPNPLILTAASTCYHNFSLLRTEALRLAEPLALPDSTPDQVASLDALNSLLHAIAKAEADRSAQEETRRSALNILEQAIGLACREPKDQPLLEDCRFQARVLHSAISSRLPSELPPEAARLVAGEHPLANVVALVLGQGNIHEAEWTQLYEGTATAFGKGLAVAVARGRVLPRGKSRATTGEHEQATVVNRLHTES</sequence>
<dbReference type="GO" id="GO:0005874">
    <property type="term" value="C:microtubule"/>
    <property type="evidence" value="ECO:0007669"/>
    <property type="project" value="UniProtKB-KW"/>
</dbReference>
<proteinExistence type="inferred from homology"/>
<feature type="compositionally biased region" description="Polar residues" evidence="10">
    <location>
        <begin position="11"/>
        <end position="22"/>
    </location>
</feature>
<dbReference type="SUPFAM" id="SSF48452">
    <property type="entry name" value="TPR-like"/>
    <property type="match status" value="1"/>
</dbReference>
<keyword evidence="5" id="KW-0677">Repeat</keyword>
<accession>A0AAU7C687</accession>
<keyword evidence="9" id="KW-0206">Cytoskeleton</keyword>
<dbReference type="InterPro" id="IPR011990">
    <property type="entry name" value="TPR-like_helical_dom_sf"/>
</dbReference>
<feature type="region of interest" description="Disordered" evidence="10">
    <location>
        <begin position="1"/>
        <end position="28"/>
    </location>
</feature>
<keyword evidence="4" id="KW-0493">Microtubule</keyword>
<feature type="region of interest" description="Disordered" evidence="10">
    <location>
        <begin position="294"/>
        <end position="351"/>
    </location>
</feature>
<evidence type="ECO:0000256" key="9">
    <source>
        <dbReference type="ARBA" id="ARBA00023212"/>
    </source>
</evidence>
<evidence type="ECO:0000313" key="11">
    <source>
        <dbReference type="EMBL" id="XBH00878.1"/>
    </source>
</evidence>
<dbReference type="GO" id="GO:0019894">
    <property type="term" value="F:kinesin binding"/>
    <property type="evidence" value="ECO:0007669"/>
    <property type="project" value="TreeGrafter"/>
</dbReference>
<reference evidence="11" key="1">
    <citation type="submission" date="2024-05" db="EMBL/GenBank/DDBJ databases">
        <title>Planctomycetes of the genus Singulisphaera possess chitinolytic capabilities.</title>
        <authorList>
            <person name="Ivanova A."/>
        </authorList>
    </citation>
    <scope>NUCLEOTIDE SEQUENCE</scope>
    <source>
        <strain evidence="11">Ch08T</strain>
    </source>
</reference>
<dbReference type="GO" id="GO:0005871">
    <property type="term" value="C:kinesin complex"/>
    <property type="evidence" value="ECO:0007669"/>
    <property type="project" value="InterPro"/>
</dbReference>
<dbReference type="PANTHER" id="PTHR45783">
    <property type="entry name" value="KINESIN LIGHT CHAIN"/>
    <property type="match status" value="1"/>
</dbReference>
<dbReference type="InterPro" id="IPR019734">
    <property type="entry name" value="TPR_rpt"/>
</dbReference>
<dbReference type="InterPro" id="IPR002151">
    <property type="entry name" value="Kinesin_light"/>
</dbReference>
<organism evidence="11">
    <name type="scientific">Singulisphaera sp. Ch08</name>
    <dbReference type="NCBI Taxonomy" id="3120278"/>
    <lineage>
        <taxon>Bacteria</taxon>
        <taxon>Pseudomonadati</taxon>
        <taxon>Planctomycetota</taxon>
        <taxon>Planctomycetia</taxon>
        <taxon>Isosphaerales</taxon>
        <taxon>Isosphaeraceae</taxon>
        <taxon>Singulisphaera</taxon>
    </lineage>
</organism>
<dbReference type="GO" id="GO:0007018">
    <property type="term" value="P:microtubule-based movement"/>
    <property type="evidence" value="ECO:0007669"/>
    <property type="project" value="TreeGrafter"/>
</dbReference>
<dbReference type="Pfam" id="PF13424">
    <property type="entry name" value="TPR_12"/>
    <property type="match status" value="1"/>
</dbReference>
<gene>
    <name evidence="11" type="ORF">V5E97_21220</name>
</gene>
<evidence type="ECO:0000256" key="1">
    <source>
        <dbReference type="ARBA" id="ARBA00004245"/>
    </source>
</evidence>
<comment type="subcellular location">
    <subcellularLocation>
        <location evidence="1">Cytoplasm</location>
        <location evidence="1">Cytoskeleton</location>
    </subcellularLocation>
</comment>
<comment type="similarity">
    <text evidence="2">Belongs to the kinesin light chain family.</text>
</comment>
<dbReference type="PANTHER" id="PTHR45783:SF3">
    <property type="entry name" value="KINESIN LIGHT CHAIN"/>
    <property type="match status" value="1"/>
</dbReference>
<evidence type="ECO:0000256" key="8">
    <source>
        <dbReference type="ARBA" id="ARBA00023175"/>
    </source>
</evidence>
<dbReference type="RefSeq" id="WP_406693559.1">
    <property type="nucleotide sequence ID" value="NZ_CP155447.1"/>
</dbReference>
<evidence type="ECO:0000256" key="10">
    <source>
        <dbReference type="SAM" id="MobiDB-lite"/>
    </source>
</evidence>